<proteinExistence type="predicted"/>
<dbReference type="Proteomes" id="UP000054742">
    <property type="component" value="Unassembled WGS sequence"/>
</dbReference>
<keyword evidence="2" id="KW-1185">Reference proteome</keyword>
<dbReference type="PATRIC" id="fig|29422.6.peg.592"/>
<accession>A0A0W0STE5</accession>
<sequence length="142" mass="16333">MSYIKLSKHGETPFEKLLGYVPEISHKWAQLESAFFQSQTFSSEFLEQVRRALAFNNLCQYCMAKAGKPDENPESIKLEQALSFANCYAIDHQTIDEQYIEQMKQYFSEGELVELIAFCSFISAAQKFGASLGLQPREYYVE</sequence>
<dbReference type="EMBL" id="LNXV01000004">
    <property type="protein sequence ID" value="KTC86622.1"/>
    <property type="molecule type" value="Genomic_DNA"/>
</dbReference>
<evidence type="ECO:0000313" key="1">
    <source>
        <dbReference type="EMBL" id="KTC86622.1"/>
    </source>
</evidence>
<reference evidence="1 2" key="1">
    <citation type="submission" date="2015-11" db="EMBL/GenBank/DDBJ databases">
        <title>Genomic analysis of 38 Legionella species identifies large and diverse effector repertoires.</title>
        <authorList>
            <person name="Burstein D."/>
            <person name="Amaro F."/>
            <person name="Zusman T."/>
            <person name="Lifshitz Z."/>
            <person name="Cohen O."/>
            <person name="Gilbert J.A."/>
            <person name="Pupko T."/>
            <person name="Shuman H.A."/>
            <person name="Segal G."/>
        </authorList>
    </citation>
    <scope>NUCLEOTIDE SEQUENCE [LARGE SCALE GENOMIC DNA]</scope>
    <source>
        <strain evidence="1 2">ATCC 43878</strain>
    </source>
</reference>
<evidence type="ECO:0008006" key="3">
    <source>
        <dbReference type="Google" id="ProtNLM"/>
    </source>
</evidence>
<dbReference type="InterPro" id="IPR029032">
    <property type="entry name" value="AhpD-like"/>
</dbReference>
<organism evidence="1 2">
    <name type="scientific">Legionella brunensis</name>
    <dbReference type="NCBI Taxonomy" id="29422"/>
    <lineage>
        <taxon>Bacteria</taxon>
        <taxon>Pseudomonadati</taxon>
        <taxon>Pseudomonadota</taxon>
        <taxon>Gammaproteobacteria</taxon>
        <taxon>Legionellales</taxon>
        <taxon>Legionellaceae</taxon>
        <taxon>Legionella</taxon>
    </lineage>
</organism>
<dbReference type="OrthoDB" id="1257571at2"/>
<dbReference type="RefSeq" id="WP_058440658.1">
    <property type="nucleotide sequence ID" value="NZ_CAAAHU010000007.1"/>
</dbReference>
<evidence type="ECO:0000313" key="2">
    <source>
        <dbReference type="Proteomes" id="UP000054742"/>
    </source>
</evidence>
<name>A0A0W0STE5_9GAMM</name>
<gene>
    <name evidence="1" type="ORF">Lbru_0563</name>
</gene>
<dbReference type="AlphaFoldDB" id="A0A0W0STE5"/>
<dbReference type="STRING" id="29422.Lbru_0563"/>
<protein>
    <recommendedName>
        <fullName evidence="3">Carboxymuconolactone decarboxylase</fullName>
    </recommendedName>
</protein>
<dbReference type="Gene3D" id="1.20.1290.10">
    <property type="entry name" value="AhpD-like"/>
    <property type="match status" value="1"/>
</dbReference>
<comment type="caution">
    <text evidence="1">The sequence shown here is derived from an EMBL/GenBank/DDBJ whole genome shotgun (WGS) entry which is preliminary data.</text>
</comment>
<dbReference type="SUPFAM" id="SSF69118">
    <property type="entry name" value="AhpD-like"/>
    <property type="match status" value="1"/>
</dbReference>